<feature type="transmembrane region" description="Helical" evidence="1">
    <location>
        <begin position="156"/>
        <end position="180"/>
    </location>
</feature>
<comment type="caution">
    <text evidence="2">The sequence shown here is derived from an EMBL/GenBank/DDBJ whole genome shotgun (WGS) entry which is preliminary data.</text>
</comment>
<evidence type="ECO:0000313" key="2">
    <source>
        <dbReference type="EMBL" id="MDN0076865.1"/>
    </source>
</evidence>
<keyword evidence="1" id="KW-0472">Membrane</keyword>
<dbReference type="EMBL" id="JAUEDK010000045">
    <property type="protein sequence ID" value="MDN0076865.1"/>
    <property type="molecule type" value="Genomic_DNA"/>
</dbReference>
<accession>A0ABT7XT16</accession>
<gene>
    <name evidence="2" type="ORF">QU481_18635</name>
</gene>
<sequence>MSITAVVLFSVVALFLLHGLWRVLVSGSGVAAASLAASYWLIAIPFKLMLPDLPLTPIWLPFLYPYALMAMAALLWLVCYGRFSRLGISFPEAPPLLSAYFLAQLTMLVGFVVLAWLFSWRTLLAYGTLPPLLCGMSYIAYRCFAFRLQEQASASYSWHWLGSGALMAPVVVVVSGDWLVPVLLDYL</sequence>
<feature type="transmembrane region" description="Helical" evidence="1">
    <location>
        <begin position="124"/>
        <end position="144"/>
    </location>
</feature>
<feature type="transmembrane region" description="Helical" evidence="1">
    <location>
        <begin position="62"/>
        <end position="83"/>
    </location>
</feature>
<protein>
    <recommendedName>
        <fullName evidence="4">Prepilin type IV endopeptidase peptidase domain-containing protein</fullName>
    </recommendedName>
</protein>
<keyword evidence="3" id="KW-1185">Reference proteome</keyword>
<evidence type="ECO:0000313" key="3">
    <source>
        <dbReference type="Proteomes" id="UP001168540"/>
    </source>
</evidence>
<organism evidence="2 3">
    <name type="scientific">Crenobacter oryzisoli</name>
    <dbReference type="NCBI Taxonomy" id="3056844"/>
    <lineage>
        <taxon>Bacteria</taxon>
        <taxon>Pseudomonadati</taxon>
        <taxon>Pseudomonadota</taxon>
        <taxon>Betaproteobacteria</taxon>
        <taxon>Neisseriales</taxon>
        <taxon>Neisseriaceae</taxon>
        <taxon>Crenobacter</taxon>
    </lineage>
</organism>
<keyword evidence="1" id="KW-0812">Transmembrane</keyword>
<dbReference type="Proteomes" id="UP001168540">
    <property type="component" value="Unassembled WGS sequence"/>
</dbReference>
<evidence type="ECO:0008006" key="4">
    <source>
        <dbReference type="Google" id="ProtNLM"/>
    </source>
</evidence>
<dbReference type="RefSeq" id="WP_289831501.1">
    <property type="nucleotide sequence ID" value="NZ_JAUEDK010000045.1"/>
</dbReference>
<reference evidence="2" key="1">
    <citation type="submission" date="2023-06" db="EMBL/GenBank/DDBJ databases">
        <authorList>
            <person name="Zhang S."/>
        </authorList>
    </citation>
    <scope>NUCLEOTIDE SEQUENCE</scope>
    <source>
        <strain evidence="2">SG2303</strain>
    </source>
</reference>
<evidence type="ECO:0000256" key="1">
    <source>
        <dbReference type="SAM" id="Phobius"/>
    </source>
</evidence>
<keyword evidence="1" id="KW-1133">Transmembrane helix</keyword>
<feature type="transmembrane region" description="Helical" evidence="1">
    <location>
        <begin position="95"/>
        <end position="118"/>
    </location>
</feature>
<proteinExistence type="predicted"/>
<name>A0ABT7XT16_9NEIS</name>